<feature type="domain" description="CAAX prenyl protease 2/Lysostaphin resistance protein A-like" evidence="2">
    <location>
        <begin position="100"/>
        <end position="182"/>
    </location>
</feature>
<dbReference type="InterPro" id="IPR003675">
    <property type="entry name" value="Rce1/LyrA-like_dom"/>
</dbReference>
<dbReference type="AlphaFoldDB" id="A0A5Q2TL78"/>
<keyword evidence="1" id="KW-0472">Membrane</keyword>
<dbReference type="GO" id="GO:0004175">
    <property type="term" value="F:endopeptidase activity"/>
    <property type="evidence" value="ECO:0007669"/>
    <property type="project" value="UniProtKB-ARBA"/>
</dbReference>
<dbReference type="Proteomes" id="UP000339690">
    <property type="component" value="Chromosome"/>
</dbReference>
<feature type="transmembrane region" description="Helical" evidence="1">
    <location>
        <begin position="21"/>
        <end position="41"/>
    </location>
</feature>
<name>A0A5Q2TL78_9BACI</name>
<dbReference type="GO" id="GO:0008237">
    <property type="term" value="F:metallopeptidase activity"/>
    <property type="evidence" value="ECO:0007669"/>
    <property type="project" value="UniProtKB-KW"/>
</dbReference>
<keyword evidence="3" id="KW-0645">Protease</keyword>
<feature type="transmembrane region" description="Helical" evidence="1">
    <location>
        <begin position="120"/>
        <end position="139"/>
    </location>
</feature>
<keyword evidence="1" id="KW-0812">Transmembrane</keyword>
<feature type="transmembrane region" description="Helical" evidence="1">
    <location>
        <begin position="98"/>
        <end position="114"/>
    </location>
</feature>
<accession>A0A5Q2TL78</accession>
<dbReference type="GO" id="GO:0006508">
    <property type="term" value="P:proteolysis"/>
    <property type="evidence" value="ECO:0007669"/>
    <property type="project" value="UniProtKB-KW"/>
</dbReference>
<dbReference type="EMBL" id="CP045915">
    <property type="protein sequence ID" value="QGH34822.1"/>
    <property type="molecule type" value="Genomic_DNA"/>
</dbReference>
<reference evidence="3 4" key="1">
    <citation type="submission" date="2019-11" db="EMBL/GenBank/DDBJ databases">
        <title>Gracilibacillus salitolerans sp. nov., a moderate halophile isolated from a saline soil in northwest China.</title>
        <authorList>
            <person name="Gan L."/>
        </authorList>
    </citation>
    <scope>NUCLEOTIDE SEQUENCE [LARGE SCALE GENOMIC DNA]</scope>
    <source>
        <strain evidence="3 4">SCU50</strain>
    </source>
</reference>
<evidence type="ECO:0000313" key="3">
    <source>
        <dbReference type="EMBL" id="QGH34822.1"/>
    </source>
</evidence>
<dbReference type="KEGG" id="grc:GI584_12590"/>
<dbReference type="RefSeq" id="WP_153791443.1">
    <property type="nucleotide sequence ID" value="NZ_CP045915.1"/>
</dbReference>
<evidence type="ECO:0000313" key="4">
    <source>
        <dbReference type="Proteomes" id="UP000339690"/>
    </source>
</evidence>
<keyword evidence="4" id="KW-1185">Reference proteome</keyword>
<feature type="transmembrane region" description="Helical" evidence="1">
    <location>
        <begin position="56"/>
        <end position="77"/>
    </location>
</feature>
<evidence type="ECO:0000259" key="2">
    <source>
        <dbReference type="Pfam" id="PF02517"/>
    </source>
</evidence>
<dbReference type="GO" id="GO:0080120">
    <property type="term" value="P:CAAX-box protein maturation"/>
    <property type="evidence" value="ECO:0007669"/>
    <property type="project" value="UniProtKB-ARBA"/>
</dbReference>
<organism evidence="3 4">
    <name type="scientific">Gracilibacillus salitolerans</name>
    <dbReference type="NCBI Taxonomy" id="2663022"/>
    <lineage>
        <taxon>Bacteria</taxon>
        <taxon>Bacillati</taxon>
        <taxon>Bacillota</taxon>
        <taxon>Bacilli</taxon>
        <taxon>Bacillales</taxon>
        <taxon>Bacillaceae</taxon>
        <taxon>Gracilibacillus</taxon>
    </lineage>
</organism>
<keyword evidence="3" id="KW-0482">Metalloprotease</keyword>
<evidence type="ECO:0000256" key="1">
    <source>
        <dbReference type="SAM" id="Phobius"/>
    </source>
</evidence>
<protein>
    <submittedName>
        <fullName evidence="3">CPBP family intramembrane metalloprotease</fullName>
    </submittedName>
</protein>
<gene>
    <name evidence="3" type="ORF">GI584_12590</name>
</gene>
<proteinExistence type="predicted"/>
<feature type="transmembrane region" description="Helical" evidence="1">
    <location>
        <begin position="169"/>
        <end position="187"/>
    </location>
</feature>
<sequence length="196" mass="22665">MHKKSQAELIKLLSSKQLKQQVWISQGLLALLAIILAYFLLDDQQAISSLFFWDFYDWFIFGVLSAFVLVLLDLLLMKFFPKKWWDDGGINQKIFEEGTYIEIILLCFFIASVEELLFRGVIQTNFGILIASILFAVVHIRYLSKVVLFIAIIGLSFWIGFVFHWTSNLSVVITLHFLVDVILALLIRTGRFRHAS</sequence>
<keyword evidence="1" id="KW-1133">Transmembrane helix</keyword>
<dbReference type="Pfam" id="PF02517">
    <property type="entry name" value="Rce1-like"/>
    <property type="match status" value="1"/>
</dbReference>
<keyword evidence="3" id="KW-0378">Hydrolase</keyword>
<feature type="transmembrane region" description="Helical" evidence="1">
    <location>
        <begin position="146"/>
        <end position="163"/>
    </location>
</feature>